<dbReference type="PANTHER" id="PTHR43625">
    <property type="entry name" value="AFLATOXIN B1 ALDEHYDE REDUCTASE"/>
    <property type="match status" value="1"/>
</dbReference>
<evidence type="ECO:0000259" key="3">
    <source>
        <dbReference type="Pfam" id="PF00248"/>
    </source>
</evidence>
<dbReference type="SUPFAM" id="SSF51430">
    <property type="entry name" value="NAD(P)-linked oxidoreductase"/>
    <property type="match status" value="1"/>
</dbReference>
<feature type="domain" description="NADP-dependent oxidoreductase" evidence="3">
    <location>
        <begin position="38"/>
        <end position="143"/>
    </location>
</feature>
<keyword evidence="1" id="KW-0521">NADP</keyword>
<dbReference type="GO" id="GO:0016491">
    <property type="term" value="F:oxidoreductase activity"/>
    <property type="evidence" value="ECO:0007669"/>
    <property type="project" value="UniProtKB-KW"/>
</dbReference>
<proteinExistence type="predicted"/>
<dbReference type="RefSeq" id="XP_039140447.1">
    <property type="nucleotide sequence ID" value="XM_039284513.1"/>
</dbReference>
<evidence type="ECO:0000313" key="4">
    <source>
        <dbReference type="Proteomes" id="UP001515500"/>
    </source>
</evidence>
<evidence type="ECO:0000256" key="2">
    <source>
        <dbReference type="ARBA" id="ARBA00023002"/>
    </source>
</evidence>
<evidence type="ECO:0000256" key="1">
    <source>
        <dbReference type="ARBA" id="ARBA00022857"/>
    </source>
</evidence>
<dbReference type="Pfam" id="PF00248">
    <property type="entry name" value="Aldo_ket_red"/>
    <property type="match status" value="1"/>
</dbReference>
<accession>A0AB40CLL6</accession>
<gene>
    <name evidence="5" type="primary">LOC120277656</name>
</gene>
<keyword evidence="2" id="KW-0560">Oxidoreductase</keyword>
<name>A0AB40CLL6_DIOCR</name>
<keyword evidence="4" id="KW-1185">Reference proteome</keyword>
<dbReference type="PANTHER" id="PTHR43625:SF81">
    <property type="entry name" value="OS01G0618100 PROTEIN"/>
    <property type="match status" value="1"/>
</dbReference>
<dbReference type="GO" id="GO:0005737">
    <property type="term" value="C:cytoplasm"/>
    <property type="evidence" value="ECO:0007669"/>
    <property type="project" value="TreeGrafter"/>
</dbReference>
<evidence type="ECO:0000313" key="5">
    <source>
        <dbReference type="RefSeq" id="XP_039140447.1"/>
    </source>
</evidence>
<dbReference type="Proteomes" id="UP001515500">
    <property type="component" value="Chromosome 15"/>
</dbReference>
<sequence>MREPKEGAGRTGSNPTMKELYKFNKFTFKAIVGSNGKELGIGIVVYGPLGRGFFGGKGVSESVYKHSLPHLSYSSENLEKSKALYVRVGNLAKKHQCSTTQLALSWVLHQGDDIVPIPATTKIKNVDSNIGALQMKLTEDDLRKFLV</sequence>
<dbReference type="InterPro" id="IPR050791">
    <property type="entry name" value="Aldo-Keto_reductase"/>
</dbReference>
<reference evidence="5" key="1">
    <citation type="submission" date="2025-08" db="UniProtKB">
        <authorList>
            <consortium name="RefSeq"/>
        </authorList>
    </citation>
    <scope>IDENTIFICATION</scope>
</reference>
<protein>
    <submittedName>
        <fullName evidence="5">Probable aldo-keto reductase 1</fullName>
    </submittedName>
</protein>
<dbReference type="InterPro" id="IPR036812">
    <property type="entry name" value="NAD(P)_OxRdtase_dom_sf"/>
</dbReference>
<dbReference type="GeneID" id="120277656"/>
<dbReference type="InterPro" id="IPR023210">
    <property type="entry name" value="NADP_OxRdtase_dom"/>
</dbReference>
<organism evidence="4 5">
    <name type="scientific">Dioscorea cayennensis subsp. rotundata</name>
    <name type="common">White Guinea yam</name>
    <name type="synonym">Dioscorea rotundata</name>
    <dbReference type="NCBI Taxonomy" id="55577"/>
    <lineage>
        <taxon>Eukaryota</taxon>
        <taxon>Viridiplantae</taxon>
        <taxon>Streptophyta</taxon>
        <taxon>Embryophyta</taxon>
        <taxon>Tracheophyta</taxon>
        <taxon>Spermatophyta</taxon>
        <taxon>Magnoliopsida</taxon>
        <taxon>Liliopsida</taxon>
        <taxon>Dioscoreales</taxon>
        <taxon>Dioscoreaceae</taxon>
        <taxon>Dioscorea</taxon>
    </lineage>
</organism>
<dbReference type="Gene3D" id="3.20.20.100">
    <property type="entry name" value="NADP-dependent oxidoreductase domain"/>
    <property type="match status" value="1"/>
</dbReference>
<dbReference type="AlphaFoldDB" id="A0AB40CLL6"/>